<evidence type="ECO:0000259" key="4">
    <source>
        <dbReference type="PROSITE" id="PS50043"/>
    </source>
</evidence>
<evidence type="ECO:0000313" key="6">
    <source>
        <dbReference type="Proteomes" id="UP001467690"/>
    </source>
</evidence>
<dbReference type="PROSITE" id="PS00622">
    <property type="entry name" value="HTH_LUXR_1"/>
    <property type="match status" value="1"/>
</dbReference>
<dbReference type="InterPro" id="IPR016032">
    <property type="entry name" value="Sig_transdc_resp-reg_C-effctor"/>
</dbReference>
<organism evidence="5 6">
    <name type="scientific">Catenovulum sediminis</name>
    <dbReference type="NCBI Taxonomy" id="1740262"/>
    <lineage>
        <taxon>Bacteria</taxon>
        <taxon>Pseudomonadati</taxon>
        <taxon>Pseudomonadota</taxon>
        <taxon>Gammaproteobacteria</taxon>
        <taxon>Alteromonadales</taxon>
        <taxon>Alteromonadaceae</taxon>
        <taxon>Catenovulum</taxon>
    </lineage>
</organism>
<name>A0ABV1RN79_9ALTE</name>
<dbReference type="PRINTS" id="PR00038">
    <property type="entry name" value="HTHLUXR"/>
</dbReference>
<keyword evidence="1" id="KW-0805">Transcription regulation</keyword>
<dbReference type="PANTHER" id="PTHR44688">
    <property type="entry name" value="DNA-BINDING TRANSCRIPTIONAL ACTIVATOR DEVR_DOSR"/>
    <property type="match status" value="1"/>
</dbReference>
<dbReference type="PANTHER" id="PTHR44688:SF16">
    <property type="entry name" value="DNA-BINDING TRANSCRIPTIONAL ACTIVATOR DEVR_DOSR"/>
    <property type="match status" value="1"/>
</dbReference>
<dbReference type="EMBL" id="JBELOE010000296">
    <property type="protein sequence ID" value="MER2494386.1"/>
    <property type="molecule type" value="Genomic_DNA"/>
</dbReference>
<dbReference type="RefSeq" id="WP_143873381.1">
    <property type="nucleotide sequence ID" value="NZ_CP041661.1"/>
</dbReference>
<dbReference type="InterPro" id="IPR036388">
    <property type="entry name" value="WH-like_DNA-bd_sf"/>
</dbReference>
<keyword evidence="3" id="KW-0804">Transcription</keyword>
<dbReference type="SMART" id="SM00421">
    <property type="entry name" value="HTH_LUXR"/>
    <property type="match status" value="1"/>
</dbReference>
<comment type="caution">
    <text evidence="5">The sequence shown here is derived from an EMBL/GenBank/DDBJ whole genome shotgun (WGS) entry which is preliminary data.</text>
</comment>
<gene>
    <name evidence="5" type="ORF">ABS311_21130</name>
</gene>
<sequence length="67" mass="7652">MRDTATISQLSSREQQVLQCIIQGLSNSLIAQRLHVTEHTVKFHCKNIYSKLQVKNRVELICTARNG</sequence>
<dbReference type="PROSITE" id="PS50043">
    <property type="entry name" value="HTH_LUXR_2"/>
    <property type="match status" value="1"/>
</dbReference>
<evidence type="ECO:0000313" key="5">
    <source>
        <dbReference type="EMBL" id="MER2494386.1"/>
    </source>
</evidence>
<accession>A0ABV1RN79</accession>
<evidence type="ECO:0000256" key="3">
    <source>
        <dbReference type="ARBA" id="ARBA00023163"/>
    </source>
</evidence>
<dbReference type="Gene3D" id="1.10.10.10">
    <property type="entry name" value="Winged helix-like DNA-binding domain superfamily/Winged helix DNA-binding domain"/>
    <property type="match status" value="1"/>
</dbReference>
<dbReference type="Pfam" id="PF00196">
    <property type="entry name" value="GerE"/>
    <property type="match status" value="1"/>
</dbReference>
<evidence type="ECO:0000256" key="2">
    <source>
        <dbReference type="ARBA" id="ARBA00023125"/>
    </source>
</evidence>
<keyword evidence="6" id="KW-1185">Reference proteome</keyword>
<dbReference type="SUPFAM" id="SSF46894">
    <property type="entry name" value="C-terminal effector domain of the bipartite response regulators"/>
    <property type="match status" value="1"/>
</dbReference>
<dbReference type="InterPro" id="IPR000792">
    <property type="entry name" value="Tscrpt_reg_LuxR_C"/>
</dbReference>
<proteinExistence type="predicted"/>
<reference evidence="5 6" key="1">
    <citation type="submission" date="2024-06" db="EMBL/GenBank/DDBJ databases">
        <authorList>
            <person name="Chen R.Y."/>
        </authorList>
    </citation>
    <scope>NUCLEOTIDE SEQUENCE [LARGE SCALE GENOMIC DNA]</scope>
    <source>
        <strain evidence="5 6">D2</strain>
    </source>
</reference>
<keyword evidence="2" id="KW-0238">DNA-binding</keyword>
<protein>
    <submittedName>
        <fullName evidence="5">LuxR C-terminal-related transcriptional regulator</fullName>
    </submittedName>
</protein>
<evidence type="ECO:0000256" key="1">
    <source>
        <dbReference type="ARBA" id="ARBA00023015"/>
    </source>
</evidence>
<dbReference type="CDD" id="cd06170">
    <property type="entry name" value="LuxR_C_like"/>
    <property type="match status" value="1"/>
</dbReference>
<feature type="domain" description="HTH luxR-type" evidence="4">
    <location>
        <begin position="3"/>
        <end position="67"/>
    </location>
</feature>
<dbReference type="Proteomes" id="UP001467690">
    <property type="component" value="Unassembled WGS sequence"/>
</dbReference>